<proteinExistence type="predicted"/>
<protein>
    <submittedName>
        <fullName evidence="2">Uncharacterized protein</fullName>
    </submittedName>
</protein>
<keyword evidence="1" id="KW-0732">Signal</keyword>
<feature type="chain" id="PRO_5014370897" evidence="1">
    <location>
        <begin position="17"/>
        <end position="344"/>
    </location>
</feature>
<dbReference type="Proteomes" id="UP000236621">
    <property type="component" value="Unassembled WGS sequence"/>
</dbReference>
<evidence type="ECO:0000313" key="3">
    <source>
        <dbReference type="Proteomes" id="UP000236621"/>
    </source>
</evidence>
<dbReference type="AlphaFoldDB" id="A0A2K3QPD2"/>
<sequence length="344" mass="37028">MLFAALVVWSPQVSLAAPPSQVEVAITLHADLSTSEHTISVVEKATSKVLASSCSNTLKGGSFAGNAIEVTFDDEANGNITIGSTTYKIHGDAEFSGGIVCNRIYNKKEVFITCDATMPGEVALEHKLNERASDCLKIAKRNNNGPNLADIAQGHADFNTSPMLARDVNITAIEKPKPLPRQMAACMGWGTEWGLIGDGNPHQNSFSKQLSSKMQCGNADSCTVGQSNSLSYTIGYSVTFNFGAFYSGGFSVSETWTTGNNYGCGGHAGETLCLWYNTGFTAYTAQRYTVNTWCNIRHFEGKGIFFSPNDGNKNGIDYYCVLGKDYCREQGAGYWIKEGRAGGP</sequence>
<feature type="signal peptide" evidence="1">
    <location>
        <begin position="1"/>
        <end position="16"/>
    </location>
</feature>
<accession>A0A2K3QPD2</accession>
<evidence type="ECO:0000313" key="2">
    <source>
        <dbReference type="EMBL" id="PNY29396.1"/>
    </source>
</evidence>
<name>A0A2K3QPD2_9HYPO</name>
<organism evidence="2 3">
    <name type="scientific">Tolypocladium capitatum</name>
    <dbReference type="NCBI Taxonomy" id="45235"/>
    <lineage>
        <taxon>Eukaryota</taxon>
        <taxon>Fungi</taxon>
        <taxon>Dikarya</taxon>
        <taxon>Ascomycota</taxon>
        <taxon>Pezizomycotina</taxon>
        <taxon>Sordariomycetes</taxon>
        <taxon>Hypocreomycetidae</taxon>
        <taxon>Hypocreales</taxon>
        <taxon>Ophiocordycipitaceae</taxon>
        <taxon>Tolypocladium</taxon>
    </lineage>
</organism>
<dbReference type="EMBL" id="NRSZ01000120">
    <property type="protein sequence ID" value="PNY29396.1"/>
    <property type="molecule type" value="Genomic_DNA"/>
</dbReference>
<dbReference type="OrthoDB" id="3641682at2759"/>
<evidence type="ECO:0000256" key="1">
    <source>
        <dbReference type="SAM" id="SignalP"/>
    </source>
</evidence>
<keyword evidence="3" id="KW-1185">Reference proteome</keyword>
<gene>
    <name evidence="2" type="ORF">TCAP_00695</name>
</gene>
<comment type="caution">
    <text evidence="2">The sequence shown here is derived from an EMBL/GenBank/DDBJ whole genome shotgun (WGS) entry which is preliminary data.</text>
</comment>
<reference evidence="2 3" key="1">
    <citation type="submission" date="2017-08" db="EMBL/GenBank/DDBJ databases">
        <title>Harnessing the power of phylogenomics to disentangle the directionality and signatures of interkingdom host jumping in the parasitic fungal genus Tolypocladium.</title>
        <authorList>
            <person name="Quandt C.A."/>
            <person name="Patterson W."/>
            <person name="Spatafora J.W."/>
        </authorList>
    </citation>
    <scope>NUCLEOTIDE SEQUENCE [LARGE SCALE GENOMIC DNA]</scope>
    <source>
        <strain evidence="2 3">CBS 113982</strain>
    </source>
</reference>